<dbReference type="PANTHER" id="PTHR45999">
    <property type="entry name" value="UNC-13-4A, ISOFORM B"/>
    <property type="match status" value="1"/>
</dbReference>
<dbReference type="InterPro" id="IPR052095">
    <property type="entry name" value="UNC-13_domain"/>
</dbReference>
<protein>
    <submittedName>
        <fullName evidence="2">Uncharacterized protein</fullName>
    </submittedName>
</protein>
<proteinExistence type="predicted"/>
<dbReference type="GO" id="GO:0000149">
    <property type="term" value="F:SNARE binding"/>
    <property type="evidence" value="ECO:0007669"/>
    <property type="project" value="TreeGrafter"/>
</dbReference>
<dbReference type="EMBL" id="BFAA01067772">
    <property type="protein sequence ID" value="GCB84247.1"/>
    <property type="molecule type" value="Genomic_DNA"/>
</dbReference>
<dbReference type="GO" id="GO:0031902">
    <property type="term" value="C:late endosome membrane"/>
    <property type="evidence" value="ECO:0007669"/>
    <property type="project" value="TreeGrafter"/>
</dbReference>
<dbReference type="STRING" id="75743.A0A401QG14"/>
<accession>A0A401QG14</accession>
<reference evidence="2 3" key="1">
    <citation type="journal article" date="2018" name="Nat. Ecol. Evol.">
        <title>Shark genomes provide insights into elasmobranch evolution and the origin of vertebrates.</title>
        <authorList>
            <person name="Hara Y"/>
            <person name="Yamaguchi K"/>
            <person name="Onimaru K"/>
            <person name="Kadota M"/>
            <person name="Koyanagi M"/>
            <person name="Keeley SD"/>
            <person name="Tatsumi K"/>
            <person name="Tanaka K"/>
            <person name="Motone F"/>
            <person name="Kageyama Y"/>
            <person name="Nozu R"/>
            <person name="Adachi N"/>
            <person name="Nishimura O"/>
            <person name="Nakagawa R"/>
            <person name="Tanegashima C"/>
            <person name="Kiyatake I"/>
            <person name="Matsumoto R"/>
            <person name="Murakumo K"/>
            <person name="Nishida K"/>
            <person name="Terakita A"/>
            <person name="Kuratani S"/>
            <person name="Sato K"/>
            <person name="Hyodo S Kuraku.S."/>
        </authorList>
    </citation>
    <scope>NUCLEOTIDE SEQUENCE [LARGE SCALE GENOMIC DNA]</scope>
</reference>
<evidence type="ECO:0000313" key="3">
    <source>
        <dbReference type="Proteomes" id="UP000288216"/>
    </source>
</evidence>
<dbReference type="PANTHER" id="PTHR45999:SF1">
    <property type="entry name" value="BAI1-ASSOCIATED PROTEIN 3"/>
    <property type="match status" value="1"/>
</dbReference>
<keyword evidence="1" id="KW-0268">Exocytosis</keyword>
<gene>
    <name evidence="2" type="ORF">scyTo_0025023</name>
</gene>
<organism evidence="2 3">
    <name type="scientific">Scyliorhinus torazame</name>
    <name type="common">Cloudy catshark</name>
    <name type="synonym">Catulus torazame</name>
    <dbReference type="NCBI Taxonomy" id="75743"/>
    <lineage>
        <taxon>Eukaryota</taxon>
        <taxon>Metazoa</taxon>
        <taxon>Chordata</taxon>
        <taxon>Craniata</taxon>
        <taxon>Vertebrata</taxon>
        <taxon>Chondrichthyes</taxon>
        <taxon>Elasmobranchii</taxon>
        <taxon>Galeomorphii</taxon>
        <taxon>Galeoidea</taxon>
        <taxon>Carcharhiniformes</taxon>
        <taxon>Scyliorhinidae</taxon>
        <taxon>Scyliorhinus</taxon>
    </lineage>
</organism>
<dbReference type="GO" id="GO:0032588">
    <property type="term" value="C:trans-Golgi network membrane"/>
    <property type="evidence" value="ECO:0007669"/>
    <property type="project" value="TreeGrafter"/>
</dbReference>
<keyword evidence="3" id="KW-1185">Reference proteome</keyword>
<evidence type="ECO:0000256" key="1">
    <source>
        <dbReference type="ARBA" id="ARBA00022483"/>
    </source>
</evidence>
<name>A0A401QG14_SCYTO</name>
<evidence type="ECO:0000313" key="2">
    <source>
        <dbReference type="EMBL" id="GCB84247.1"/>
    </source>
</evidence>
<dbReference type="GO" id="GO:0006887">
    <property type="term" value="P:exocytosis"/>
    <property type="evidence" value="ECO:0007669"/>
    <property type="project" value="UniProtKB-KW"/>
</dbReference>
<dbReference type="GO" id="GO:1905413">
    <property type="term" value="P:regulation of dense core granule exocytosis"/>
    <property type="evidence" value="ECO:0007669"/>
    <property type="project" value="TreeGrafter"/>
</dbReference>
<comment type="caution">
    <text evidence="2">The sequence shown here is derived from an EMBL/GenBank/DDBJ whole genome shotgun (WGS) entry which is preliminary data.</text>
</comment>
<sequence>MVPDLRKYIQHISLSPDSIQPDDAVSPLMKFLDDNLIILSEWLVRKNLSR</sequence>
<dbReference type="Proteomes" id="UP000288216">
    <property type="component" value="Unassembled WGS sequence"/>
</dbReference>
<dbReference type="AlphaFoldDB" id="A0A401QG14"/>
<feature type="non-terminal residue" evidence="2">
    <location>
        <position position="1"/>
    </location>
</feature>
<dbReference type="GO" id="GO:0001956">
    <property type="term" value="P:positive regulation of neurotransmitter secretion"/>
    <property type="evidence" value="ECO:0007669"/>
    <property type="project" value="TreeGrafter"/>
</dbReference>
<dbReference type="GO" id="GO:0098793">
    <property type="term" value="C:presynapse"/>
    <property type="evidence" value="ECO:0007669"/>
    <property type="project" value="GOC"/>
</dbReference>
<dbReference type="GO" id="GO:0055038">
    <property type="term" value="C:recycling endosome membrane"/>
    <property type="evidence" value="ECO:0007669"/>
    <property type="project" value="TreeGrafter"/>
</dbReference>
<dbReference type="GO" id="GO:0005886">
    <property type="term" value="C:plasma membrane"/>
    <property type="evidence" value="ECO:0007669"/>
    <property type="project" value="TreeGrafter"/>
</dbReference>
<dbReference type="GO" id="GO:0099503">
    <property type="term" value="C:secretory vesicle"/>
    <property type="evidence" value="ECO:0007669"/>
    <property type="project" value="TreeGrafter"/>
</dbReference>